<protein>
    <recommendedName>
        <fullName evidence="1">non-specific serine/threonine protein kinase</fullName>
        <ecNumber evidence="1">2.7.11.1</ecNumber>
    </recommendedName>
</protein>
<dbReference type="GO" id="GO:0004674">
    <property type="term" value="F:protein serine/threonine kinase activity"/>
    <property type="evidence" value="ECO:0007669"/>
    <property type="project" value="UniProtKB-KW"/>
</dbReference>
<dbReference type="STRING" id="747525.W4K4N4"/>
<keyword evidence="11" id="KW-1185">Reference proteome</keyword>
<reference evidence="10 11" key="1">
    <citation type="journal article" date="2012" name="New Phytol.">
        <title>Insight into trade-off between wood decay and parasitism from the genome of a fungal forest pathogen.</title>
        <authorList>
            <person name="Olson A."/>
            <person name="Aerts A."/>
            <person name="Asiegbu F."/>
            <person name="Belbahri L."/>
            <person name="Bouzid O."/>
            <person name="Broberg A."/>
            <person name="Canback B."/>
            <person name="Coutinho P.M."/>
            <person name="Cullen D."/>
            <person name="Dalman K."/>
            <person name="Deflorio G."/>
            <person name="van Diepen L.T."/>
            <person name="Dunand C."/>
            <person name="Duplessis S."/>
            <person name="Durling M."/>
            <person name="Gonthier P."/>
            <person name="Grimwood J."/>
            <person name="Fossdal C.G."/>
            <person name="Hansson D."/>
            <person name="Henrissat B."/>
            <person name="Hietala A."/>
            <person name="Himmelstrand K."/>
            <person name="Hoffmeister D."/>
            <person name="Hogberg N."/>
            <person name="James T.Y."/>
            <person name="Karlsson M."/>
            <person name="Kohler A."/>
            <person name="Kues U."/>
            <person name="Lee Y.H."/>
            <person name="Lin Y.C."/>
            <person name="Lind M."/>
            <person name="Lindquist E."/>
            <person name="Lombard V."/>
            <person name="Lucas S."/>
            <person name="Lunden K."/>
            <person name="Morin E."/>
            <person name="Murat C."/>
            <person name="Park J."/>
            <person name="Raffaello T."/>
            <person name="Rouze P."/>
            <person name="Salamov A."/>
            <person name="Schmutz J."/>
            <person name="Solheim H."/>
            <person name="Stahlberg J."/>
            <person name="Velez H."/>
            <person name="de Vries R.P."/>
            <person name="Wiebenga A."/>
            <person name="Woodward S."/>
            <person name="Yakovlev I."/>
            <person name="Garbelotto M."/>
            <person name="Martin F."/>
            <person name="Grigoriev I.V."/>
            <person name="Stenlid J."/>
        </authorList>
    </citation>
    <scope>NUCLEOTIDE SEQUENCE [LARGE SCALE GENOMIC DNA]</scope>
    <source>
        <strain evidence="10 11">TC 32-1</strain>
    </source>
</reference>
<dbReference type="InterPro" id="IPR017441">
    <property type="entry name" value="Protein_kinase_ATP_BS"/>
</dbReference>
<evidence type="ECO:0000313" key="10">
    <source>
        <dbReference type="EMBL" id="ETW80719.1"/>
    </source>
</evidence>
<dbReference type="PROSITE" id="PS00107">
    <property type="entry name" value="PROTEIN_KINASE_ATP"/>
    <property type="match status" value="1"/>
</dbReference>
<keyword evidence="4 7" id="KW-0547">Nucleotide-binding</keyword>
<dbReference type="InterPro" id="IPR050629">
    <property type="entry name" value="STE20/SPS1-PAK"/>
</dbReference>
<evidence type="ECO:0000256" key="3">
    <source>
        <dbReference type="ARBA" id="ARBA00022679"/>
    </source>
</evidence>
<proteinExistence type="inferred from homology"/>
<sequence length="277" mass="30845">MNQPSVHQLYQRLETVGKGAYGSVHKGRHIPTGNIVALKIIDLDTADDDVDDIQREVALLTQLRDAPNITKYYGCHLDGPRVWIVMEFAQGGSVFNLMKASPENCLEEKYVVIIVREVLLALSYLHKSSIIHRDIKSANVLVTSSGKVMLCDFGVSALLATTSSKRSTLIGTPYWMAPEVVQPVPAYDTKADIWSLGIMIYEMVKGSPPHSNMVAARAIQLIPKVKPPRLAETEGSKDLRDFMTFCLTESPNDVRDLSDFLAANTHYFLSDYLPRSY</sequence>
<keyword evidence="3" id="KW-0808">Transferase</keyword>
<dbReference type="KEGG" id="hir:HETIRDRAFT_320912"/>
<evidence type="ECO:0000256" key="1">
    <source>
        <dbReference type="ARBA" id="ARBA00012513"/>
    </source>
</evidence>
<dbReference type="GO" id="GO:0005524">
    <property type="term" value="F:ATP binding"/>
    <property type="evidence" value="ECO:0007669"/>
    <property type="project" value="UniProtKB-UniRule"/>
</dbReference>
<dbReference type="EC" id="2.7.11.1" evidence="1"/>
<dbReference type="GeneID" id="20670705"/>
<organism evidence="10 11">
    <name type="scientific">Heterobasidion irregulare (strain TC 32-1)</name>
    <dbReference type="NCBI Taxonomy" id="747525"/>
    <lineage>
        <taxon>Eukaryota</taxon>
        <taxon>Fungi</taxon>
        <taxon>Dikarya</taxon>
        <taxon>Basidiomycota</taxon>
        <taxon>Agaricomycotina</taxon>
        <taxon>Agaricomycetes</taxon>
        <taxon>Russulales</taxon>
        <taxon>Bondarzewiaceae</taxon>
        <taxon>Heterobasidion</taxon>
        <taxon>Heterobasidion annosum species complex</taxon>
    </lineage>
</organism>
<dbReference type="PIRSF" id="PIRSF000654">
    <property type="entry name" value="Integrin-linked_kinase"/>
    <property type="match status" value="1"/>
</dbReference>
<evidence type="ECO:0000256" key="6">
    <source>
        <dbReference type="ARBA" id="ARBA00022840"/>
    </source>
</evidence>
<keyword evidence="2 8" id="KW-0723">Serine/threonine-protein kinase</keyword>
<evidence type="ECO:0000256" key="4">
    <source>
        <dbReference type="ARBA" id="ARBA00022741"/>
    </source>
</evidence>
<keyword evidence="5" id="KW-0418">Kinase</keyword>
<comment type="similarity">
    <text evidence="8">Belongs to the protein kinase superfamily.</text>
</comment>
<feature type="domain" description="Protein kinase" evidence="9">
    <location>
        <begin position="10"/>
        <end position="269"/>
    </location>
</feature>
<dbReference type="FunFam" id="3.30.200.20:FF:000040">
    <property type="entry name" value="Dual specificity mitogen-activated protein kinase kinase"/>
    <property type="match status" value="1"/>
</dbReference>
<dbReference type="PROSITE" id="PS50011">
    <property type="entry name" value="PROTEIN_KINASE_DOM"/>
    <property type="match status" value="1"/>
</dbReference>
<dbReference type="HOGENOM" id="CLU_000288_63_23_1"/>
<dbReference type="Pfam" id="PF00069">
    <property type="entry name" value="Pkinase"/>
    <property type="match status" value="1"/>
</dbReference>
<evidence type="ECO:0000313" key="11">
    <source>
        <dbReference type="Proteomes" id="UP000030671"/>
    </source>
</evidence>
<dbReference type="SUPFAM" id="SSF56112">
    <property type="entry name" value="Protein kinase-like (PK-like)"/>
    <property type="match status" value="1"/>
</dbReference>
<dbReference type="eggNOG" id="KOG0201">
    <property type="taxonomic scope" value="Eukaryota"/>
</dbReference>
<dbReference type="Gene3D" id="1.10.510.10">
    <property type="entry name" value="Transferase(Phosphotransferase) domain 1"/>
    <property type="match status" value="1"/>
</dbReference>
<dbReference type="RefSeq" id="XP_009547435.1">
    <property type="nucleotide sequence ID" value="XM_009549140.1"/>
</dbReference>
<dbReference type="SMART" id="SM00220">
    <property type="entry name" value="S_TKc"/>
    <property type="match status" value="1"/>
</dbReference>
<dbReference type="PANTHER" id="PTHR48012:SF21">
    <property type="entry name" value="PH DOMAIN-CONTAINING PROTEIN"/>
    <property type="match status" value="1"/>
</dbReference>
<evidence type="ECO:0000259" key="9">
    <source>
        <dbReference type="PROSITE" id="PS50011"/>
    </source>
</evidence>
<dbReference type="PANTHER" id="PTHR48012">
    <property type="entry name" value="STERILE20-LIKE KINASE, ISOFORM B-RELATED"/>
    <property type="match status" value="1"/>
</dbReference>
<dbReference type="InterPro" id="IPR000719">
    <property type="entry name" value="Prot_kinase_dom"/>
</dbReference>
<dbReference type="Gene3D" id="3.30.200.20">
    <property type="entry name" value="Phosphorylase Kinase, domain 1"/>
    <property type="match status" value="1"/>
</dbReference>
<name>W4K4N4_HETIT</name>
<dbReference type="InParanoid" id="W4K4N4"/>
<dbReference type="InterPro" id="IPR008271">
    <property type="entry name" value="Ser/Thr_kinase_AS"/>
</dbReference>
<gene>
    <name evidence="10" type="ORF">HETIRDRAFT_320912</name>
</gene>
<dbReference type="OrthoDB" id="248923at2759"/>
<dbReference type="Proteomes" id="UP000030671">
    <property type="component" value="Unassembled WGS sequence"/>
</dbReference>
<accession>W4K4N4</accession>
<keyword evidence="6 7" id="KW-0067">ATP-binding</keyword>
<evidence type="ECO:0000256" key="5">
    <source>
        <dbReference type="ARBA" id="ARBA00022777"/>
    </source>
</evidence>
<dbReference type="FunFam" id="1.10.510.10:FF:000421">
    <property type="entry name" value="Serine/threonine-protein kinase PAK 6"/>
    <property type="match status" value="1"/>
</dbReference>
<evidence type="ECO:0000256" key="2">
    <source>
        <dbReference type="ARBA" id="ARBA00022527"/>
    </source>
</evidence>
<feature type="binding site" evidence="7">
    <location>
        <position position="39"/>
    </location>
    <ligand>
        <name>ATP</name>
        <dbReference type="ChEBI" id="CHEBI:30616"/>
    </ligand>
</feature>
<dbReference type="PROSITE" id="PS00108">
    <property type="entry name" value="PROTEIN_KINASE_ST"/>
    <property type="match status" value="1"/>
</dbReference>
<dbReference type="GO" id="GO:0005737">
    <property type="term" value="C:cytoplasm"/>
    <property type="evidence" value="ECO:0007669"/>
    <property type="project" value="TreeGrafter"/>
</dbReference>
<evidence type="ECO:0000256" key="8">
    <source>
        <dbReference type="RuleBase" id="RU000304"/>
    </source>
</evidence>
<dbReference type="EMBL" id="KI925459">
    <property type="protein sequence ID" value="ETW80719.1"/>
    <property type="molecule type" value="Genomic_DNA"/>
</dbReference>
<dbReference type="AlphaFoldDB" id="W4K4N4"/>
<dbReference type="InterPro" id="IPR011009">
    <property type="entry name" value="Kinase-like_dom_sf"/>
</dbReference>
<evidence type="ECO:0000256" key="7">
    <source>
        <dbReference type="PROSITE-ProRule" id="PRU10141"/>
    </source>
</evidence>